<dbReference type="Pfam" id="PF13868">
    <property type="entry name" value="TPH"/>
    <property type="match status" value="1"/>
</dbReference>
<feature type="coiled-coil region" evidence="8">
    <location>
        <begin position="95"/>
        <end position="171"/>
    </location>
</feature>
<keyword evidence="11" id="KW-1185">Reference proteome</keyword>
<comment type="subcellular location">
    <subcellularLocation>
        <location evidence="1">Cell projection</location>
        <location evidence="1">Cilium</location>
        <location evidence="1">Flagellum</location>
    </subcellularLocation>
</comment>
<feature type="coiled-coil region" evidence="8">
    <location>
        <begin position="426"/>
        <end position="469"/>
    </location>
</feature>
<feature type="coiled-coil region" evidence="8">
    <location>
        <begin position="332"/>
        <end position="397"/>
    </location>
</feature>
<keyword evidence="3 8" id="KW-0175">Coiled coil</keyword>
<organism evidence="10 11">
    <name type="scientific">Clydaea vesicula</name>
    <dbReference type="NCBI Taxonomy" id="447962"/>
    <lineage>
        <taxon>Eukaryota</taxon>
        <taxon>Fungi</taxon>
        <taxon>Fungi incertae sedis</taxon>
        <taxon>Chytridiomycota</taxon>
        <taxon>Chytridiomycota incertae sedis</taxon>
        <taxon>Chytridiomycetes</taxon>
        <taxon>Lobulomycetales</taxon>
        <taxon>Lobulomycetaceae</taxon>
        <taxon>Clydaea</taxon>
    </lineage>
</organism>
<comment type="similarity">
    <text evidence="6">Belongs to the CFAP45 family.</text>
</comment>
<evidence type="ECO:0000256" key="8">
    <source>
        <dbReference type="SAM" id="Coils"/>
    </source>
</evidence>
<dbReference type="AlphaFoldDB" id="A0AAD5UAV4"/>
<gene>
    <name evidence="10" type="primary">CCDC19</name>
    <name evidence="10" type="ORF">HK099_001141</name>
</gene>
<evidence type="ECO:0000313" key="11">
    <source>
        <dbReference type="Proteomes" id="UP001211065"/>
    </source>
</evidence>
<evidence type="ECO:0000256" key="5">
    <source>
        <dbReference type="ARBA" id="ARBA00023273"/>
    </source>
</evidence>
<protein>
    <recommendedName>
        <fullName evidence="7">Cilia- and flagella-associated protein 45</fullName>
    </recommendedName>
</protein>
<dbReference type="PANTHER" id="PTHR15504:SF0">
    <property type="entry name" value="CILIA- AND FLAGELLA-ASSOCIATED PROTEIN 45"/>
    <property type="match status" value="1"/>
</dbReference>
<comment type="caution">
    <text evidence="10">The sequence shown here is derived from an EMBL/GenBank/DDBJ whole genome shotgun (WGS) entry which is preliminary data.</text>
</comment>
<dbReference type="PANTHER" id="PTHR15504">
    <property type="entry name" value="NASOPHARYNGEAL EPITHELIUM SPECIFIC PROTEIN 1"/>
    <property type="match status" value="1"/>
</dbReference>
<evidence type="ECO:0000256" key="4">
    <source>
        <dbReference type="ARBA" id="ARBA00023069"/>
    </source>
</evidence>
<dbReference type="InterPro" id="IPR043597">
    <property type="entry name" value="TPH_dom"/>
</dbReference>
<feature type="domain" description="Trichohyalin-plectin-homology" evidence="9">
    <location>
        <begin position="158"/>
        <end position="505"/>
    </location>
</feature>
<evidence type="ECO:0000256" key="3">
    <source>
        <dbReference type="ARBA" id="ARBA00023054"/>
    </source>
</evidence>
<evidence type="ECO:0000256" key="6">
    <source>
        <dbReference type="ARBA" id="ARBA00034116"/>
    </source>
</evidence>
<name>A0AAD5UAV4_9FUNG</name>
<dbReference type="Proteomes" id="UP001211065">
    <property type="component" value="Unassembled WGS sequence"/>
</dbReference>
<accession>A0AAD5UAV4</accession>
<dbReference type="InterPro" id="IPR033253">
    <property type="entry name" value="CFAP45"/>
</dbReference>
<dbReference type="EMBL" id="JADGJW010000013">
    <property type="protein sequence ID" value="KAJ3227634.1"/>
    <property type="molecule type" value="Genomic_DNA"/>
</dbReference>
<proteinExistence type="inferred from homology"/>
<evidence type="ECO:0000259" key="9">
    <source>
        <dbReference type="Pfam" id="PF13868"/>
    </source>
</evidence>
<evidence type="ECO:0000256" key="2">
    <source>
        <dbReference type="ARBA" id="ARBA00022846"/>
    </source>
</evidence>
<evidence type="ECO:0000256" key="7">
    <source>
        <dbReference type="ARBA" id="ARBA00034142"/>
    </source>
</evidence>
<sequence length="536" mass="63826">MHTKVRDTYVSVAAPFAAAPVKEKITIITRDNIRTLKPHSEESIKRQQQLVPKPRRVRQPYNEQLPVNTSNKAKPKILNLAEFEKVRSISTFLSKEELEKRNTEINNAKFNAVEEARLRKEKMEEHDHKRSANAKLNELEQEAKQKANYLLAKAKMQLEEQEDDIKHLNELMLYAKCVAIRDVQVEEKKMIMQERKEEEARLDAMMEGKRVAELKKLEDREKCRIEELRKGASKIRTQIEERREAALLEQERRDQETKQILQTIANMNEQDKKDKQAKIEKSKLLMQEVAKANQESTERKRLNKVKEEEIDKKVLKYILDKESREIENDRLLAVKKAEREKELARLRAAQEKISDKQTQQDLLRAKRAFESYEREWRKKEKESIEKEIRLSKELKEERLKQQHSRENAVAFEAHKLKLEFFENIEKQKKVEEKIKEEERIKAEKNKIYAKEVKAQIAEKEANKRKEREEFFMEGIRLAKERKEKLLKIEQTKQRKIQELKSLGVPQKYCSEIEKKSHDKERLTVTMTQKKDKVNAK</sequence>
<reference evidence="10" key="1">
    <citation type="submission" date="2020-05" db="EMBL/GenBank/DDBJ databases">
        <title>Phylogenomic resolution of chytrid fungi.</title>
        <authorList>
            <person name="Stajich J.E."/>
            <person name="Amses K."/>
            <person name="Simmons R."/>
            <person name="Seto K."/>
            <person name="Myers J."/>
            <person name="Bonds A."/>
            <person name="Quandt C.A."/>
            <person name="Barry K."/>
            <person name="Liu P."/>
            <person name="Grigoriev I."/>
            <person name="Longcore J.E."/>
            <person name="James T.Y."/>
        </authorList>
    </citation>
    <scope>NUCLEOTIDE SEQUENCE</scope>
    <source>
        <strain evidence="10">JEL0476</strain>
    </source>
</reference>
<evidence type="ECO:0000313" key="10">
    <source>
        <dbReference type="EMBL" id="KAJ3227634.1"/>
    </source>
</evidence>
<keyword evidence="5" id="KW-0966">Cell projection</keyword>
<keyword evidence="2 10" id="KW-0282">Flagellum</keyword>
<dbReference type="GO" id="GO:0031514">
    <property type="term" value="C:motile cilium"/>
    <property type="evidence" value="ECO:0007669"/>
    <property type="project" value="UniProtKB-SubCell"/>
</dbReference>
<evidence type="ECO:0000256" key="1">
    <source>
        <dbReference type="ARBA" id="ARBA00004230"/>
    </source>
</evidence>
<keyword evidence="4" id="KW-0969">Cilium</keyword>